<organism evidence="9 10">
    <name type="scientific">Mycolicibacter nonchromogenicus</name>
    <name type="common">Mycobacterium nonchromogenicum</name>
    <dbReference type="NCBI Taxonomy" id="1782"/>
    <lineage>
        <taxon>Bacteria</taxon>
        <taxon>Bacillati</taxon>
        <taxon>Actinomycetota</taxon>
        <taxon>Actinomycetes</taxon>
        <taxon>Mycobacteriales</taxon>
        <taxon>Mycobacteriaceae</taxon>
        <taxon>Mycolicibacter</taxon>
    </lineage>
</organism>
<dbReference type="EMBL" id="LQPI01000029">
    <property type="protein sequence ID" value="ORW23333.1"/>
    <property type="molecule type" value="Genomic_DNA"/>
</dbReference>
<dbReference type="InterPro" id="IPR021368">
    <property type="entry name" value="T7SS_EccE"/>
</dbReference>
<accession>A0A1X1ZIZ7</accession>
<keyword evidence="4 7" id="KW-0812">Transmembrane</keyword>
<dbReference type="GO" id="GO:0005886">
    <property type="term" value="C:plasma membrane"/>
    <property type="evidence" value="ECO:0007669"/>
    <property type="project" value="UniProtKB-SubCell"/>
</dbReference>
<sequence length="332" mass="35771">MSTYRSSWPGTGRITLVLFVAVAAASAYPWQSARERWVLGIGLAVAVTALVRVRRLPLTTLLWRRVTLNRGKHGERRAHKTVTDPRATALLSVAAPQDDTDALPLPLIARYLDRYGLRADTIRVTSRDVGDQNGLRERTTWIGLTFSAVDNLAALQARSAEIPLDKTAAVVARRLADHLRESGWAASLVEPDEIPGLDAAGSRETWHSVVQDGGDHLAAYRLTPGHDLPDLVAKVWTYPASETWTALELAGSGDDQTLAFAAAFRTDAQPGAGGPLPGLSPQPGVQRAALAVLHPSSVQRLDGHAVVARDWLARLHWPSSTARRSPADATVG</sequence>
<evidence type="ECO:0000256" key="3">
    <source>
        <dbReference type="ARBA" id="ARBA00022475"/>
    </source>
</evidence>
<evidence type="ECO:0000256" key="5">
    <source>
        <dbReference type="ARBA" id="ARBA00022989"/>
    </source>
</evidence>
<gene>
    <name evidence="9" type="ORF">AWC18_04950</name>
</gene>
<comment type="similarity">
    <text evidence="2">Belongs to the EccE family.</text>
</comment>
<name>A0A1X1ZIZ7_MYCNO</name>
<dbReference type="Pfam" id="PF11203">
    <property type="entry name" value="EccE"/>
    <property type="match status" value="1"/>
</dbReference>
<feature type="domain" description="Type VII secretion system protein EccE" evidence="8">
    <location>
        <begin position="137"/>
        <end position="221"/>
    </location>
</feature>
<evidence type="ECO:0000256" key="6">
    <source>
        <dbReference type="ARBA" id="ARBA00023136"/>
    </source>
</evidence>
<dbReference type="STRING" id="1782.AWC18_04950"/>
<feature type="transmembrane region" description="Helical" evidence="7">
    <location>
        <begin position="37"/>
        <end position="55"/>
    </location>
</feature>
<proteinExistence type="inferred from homology"/>
<dbReference type="AlphaFoldDB" id="A0A1X1ZIZ7"/>
<dbReference type="NCBIfam" id="TIGR03923">
    <property type="entry name" value="T7SS_EccE"/>
    <property type="match status" value="1"/>
</dbReference>
<keyword evidence="10" id="KW-1185">Reference proteome</keyword>
<evidence type="ECO:0000256" key="1">
    <source>
        <dbReference type="ARBA" id="ARBA00004236"/>
    </source>
</evidence>
<evidence type="ECO:0000313" key="9">
    <source>
        <dbReference type="EMBL" id="ORW23333.1"/>
    </source>
</evidence>
<keyword evidence="3" id="KW-1003">Cell membrane</keyword>
<comment type="caution">
    <text evidence="9">The sequence shown here is derived from an EMBL/GenBank/DDBJ whole genome shotgun (WGS) entry which is preliminary data.</text>
</comment>
<comment type="subcellular location">
    <subcellularLocation>
        <location evidence="1">Cell membrane</location>
    </subcellularLocation>
</comment>
<keyword evidence="6 7" id="KW-0472">Membrane</keyword>
<dbReference type="RefSeq" id="WP_064997807.1">
    <property type="nucleotide sequence ID" value="NZ_LQPI01000029.1"/>
</dbReference>
<evidence type="ECO:0000256" key="7">
    <source>
        <dbReference type="SAM" id="Phobius"/>
    </source>
</evidence>
<keyword evidence="5 7" id="KW-1133">Transmembrane helix</keyword>
<evidence type="ECO:0000313" key="10">
    <source>
        <dbReference type="Proteomes" id="UP000193108"/>
    </source>
</evidence>
<protein>
    <recommendedName>
        <fullName evidence="8">Type VII secretion system protein EccE domain-containing protein</fullName>
    </recommendedName>
</protein>
<evidence type="ECO:0000259" key="8">
    <source>
        <dbReference type="Pfam" id="PF11203"/>
    </source>
</evidence>
<dbReference type="Proteomes" id="UP000193108">
    <property type="component" value="Unassembled WGS sequence"/>
</dbReference>
<evidence type="ECO:0000256" key="4">
    <source>
        <dbReference type="ARBA" id="ARBA00022692"/>
    </source>
</evidence>
<dbReference type="InterPro" id="IPR050051">
    <property type="entry name" value="EccE_dom"/>
</dbReference>
<reference evidence="9 10" key="1">
    <citation type="submission" date="2016-01" db="EMBL/GenBank/DDBJ databases">
        <title>The new phylogeny of the genus Mycobacterium.</title>
        <authorList>
            <person name="Tarcisio F."/>
            <person name="Conor M."/>
            <person name="Antonella G."/>
            <person name="Elisabetta G."/>
            <person name="Giulia F.S."/>
            <person name="Sara T."/>
            <person name="Anna F."/>
            <person name="Clotilde B."/>
            <person name="Roberto B."/>
            <person name="Veronica D.S."/>
            <person name="Fabio R."/>
            <person name="Monica P."/>
            <person name="Olivier J."/>
            <person name="Enrico T."/>
            <person name="Nicola S."/>
        </authorList>
    </citation>
    <scope>NUCLEOTIDE SEQUENCE [LARGE SCALE GENOMIC DNA]</scope>
    <source>
        <strain evidence="9 10">DSM 44164</strain>
    </source>
</reference>
<evidence type="ECO:0000256" key="2">
    <source>
        <dbReference type="ARBA" id="ARBA00007759"/>
    </source>
</evidence>